<organism evidence="2 3">
    <name type="scientific">Platanthera zijinensis</name>
    <dbReference type="NCBI Taxonomy" id="2320716"/>
    <lineage>
        <taxon>Eukaryota</taxon>
        <taxon>Viridiplantae</taxon>
        <taxon>Streptophyta</taxon>
        <taxon>Embryophyta</taxon>
        <taxon>Tracheophyta</taxon>
        <taxon>Spermatophyta</taxon>
        <taxon>Magnoliopsida</taxon>
        <taxon>Liliopsida</taxon>
        <taxon>Asparagales</taxon>
        <taxon>Orchidaceae</taxon>
        <taxon>Orchidoideae</taxon>
        <taxon>Orchideae</taxon>
        <taxon>Orchidinae</taxon>
        <taxon>Platanthera</taxon>
    </lineage>
</organism>
<evidence type="ECO:0000256" key="1">
    <source>
        <dbReference type="SAM" id="Phobius"/>
    </source>
</evidence>
<feature type="transmembrane region" description="Helical" evidence="1">
    <location>
        <begin position="76"/>
        <end position="94"/>
    </location>
</feature>
<gene>
    <name evidence="2" type="ORF">KSP39_PZI005466</name>
</gene>
<comment type="caution">
    <text evidence="2">The sequence shown here is derived from an EMBL/GenBank/DDBJ whole genome shotgun (WGS) entry which is preliminary data.</text>
</comment>
<keyword evidence="3" id="KW-1185">Reference proteome</keyword>
<dbReference type="AlphaFoldDB" id="A0AAP0BTD8"/>
<evidence type="ECO:0000313" key="2">
    <source>
        <dbReference type="EMBL" id="KAK8949314.1"/>
    </source>
</evidence>
<evidence type="ECO:0000313" key="3">
    <source>
        <dbReference type="Proteomes" id="UP001418222"/>
    </source>
</evidence>
<protein>
    <submittedName>
        <fullName evidence="2">Uncharacterized protein</fullName>
    </submittedName>
</protein>
<keyword evidence="1" id="KW-1133">Transmembrane helix</keyword>
<name>A0AAP0BTD8_9ASPA</name>
<proteinExistence type="predicted"/>
<sequence>MEAIRCSSLNEPSAESWRTRRSWFFGFVLLVELSSTFALPYDLIAAGVSVLPAALLRQIAPYISVVVWVDLSRSASLSHSPFLIFLFVCFPRYIRWDGFLCFVEK</sequence>
<dbReference type="Proteomes" id="UP001418222">
    <property type="component" value="Unassembled WGS sequence"/>
</dbReference>
<feature type="transmembrane region" description="Helical" evidence="1">
    <location>
        <begin position="23"/>
        <end position="44"/>
    </location>
</feature>
<keyword evidence="1" id="KW-0472">Membrane</keyword>
<accession>A0AAP0BTD8</accession>
<keyword evidence="1" id="KW-0812">Transmembrane</keyword>
<dbReference type="EMBL" id="JBBWWQ010000004">
    <property type="protein sequence ID" value="KAK8949314.1"/>
    <property type="molecule type" value="Genomic_DNA"/>
</dbReference>
<reference evidence="2 3" key="1">
    <citation type="journal article" date="2022" name="Nat. Plants">
        <title>Genomes of leafy and leafless Platanthera orchids illuminate the evolution of mycoheterotrophy.</title>
        <authorList>
            <person name="Li M.H."/>
            <person name="Liu K.W."/>
            <person name="Li Z."/>
            <person name="Lu H.C."/>
            <person name="Ye Q.L."/>
            <person name="Zhang D."/>
            <person name="Wang J.Y."/>
            <person name="Li Y.F."/>
            <person name="Zhong Z.M."/>
            <person name="Liu X."/>
            <person name="Yu X."/>
            <person name="Liu D.K."/>
            <person name="Tu X.D."/>
            <person name="Liu B."/>
            <person name="Hao Y."/>
            <person name="Liao X.Y."/>
            <person name="Jiang Y.T."/>
            <person name="Sun W.H."/>
            <person name="Chen J."/>
            <person name="Chen Y.Q."/>
            <person name="Ai Y."/>
            <person name="Zhai J.W."/>
            <person name="Wu S.S."/>
            <person name="Zhou Z."/>
            <person name="Hsiao Y.Y."/>
            <person name="Wu W.L."/>
            <person name="Chen Y.Y."/>
            <person name="Lin Y.F."/>
            <person name="Hsu J.L."/>
            <person name="Li C.Y."/>
            <person name="Wang Z.W."/>
            <person name="Zhao X."/>
            <person name="Zhong W.Y."/>
            <person name="Ma X.K."/>
            <person name="Ma L."/>
            <person name="Huang J."/>
            <person name="Chen G.Z."/>
            <person name="Huang M.Z."/>
            <person name="Huang L."/>
            <person name="Peng D.H."/>
            <person name="Luo Y.B."/>
            <person name="Zou S.Q."/>
            <person name="Chen S.P."/>
            <person name="Lan S."/>
            <person name="Tsai W.C."/>
            <person name="Van de Peer Y."/>
            <person name="Liu Z.J."/>
        </authorList>
    </citation>
    <scope>NUCLEOTIDE SEQUENCE [LARGE SCALE GENOMIC DNA]</scope>
    <source>
        <strain evidence="2">Lor287</strain>
    </source>
</reference>